<evidence type="ECO:0000256" key="12">
    <source>
        <dbReference type="SAM" id="MobiDB-lite"/>
    </source>
</evidence>
<dbReference type="InterPro" id="IPR036420">
    <property type="entry name" value="BRCT_dom_sf"/>
</dbReference>
<dbReference type="InterPro" id="IPR032429">
    <property type="entry name" value="Nibrin_BRCT2"/>
</dbReference>
<comment type="similarity">
    <text evidence="11">Belongs to the Nibrin family.</text>
</comment>
<comment type="subcellular location">
    <subcellularLocation>
        <location evidence="2">Chromosome</location>
        <location evidence="2">Telomere</location>
    </subcellularLocation>
    <subcellularLocation>
        <location evidence="1">Nucleus</location>
        <location evidence="1">PML body</location>
    </subcellularLocation>
</comment>
<evidence type="ECO:0000256" key="10">
    <source>
        <dbReference type="ARBA" id="ARBA00023306"/>
    </source>
</evidence>
<dbReference type="PROSITE" id="PS50006">
    <property type="entry name" value="FHA_DOMAIN"/>
    <property type="match status" value="1"/>
</dbReference>
<evidence type="ECO:0000256" key="5">
    <source>
        <dbReference type="ARBA" id="ARBA00022763"/>
    </source>
</evidence>
<evidence type="ECO:0000256" key="6">
    <source>
        <dbReference type="ARBA" id="ARBA00022895"/>
    </source>
</evidence>
<feature type="compositionally biased region" description="Basic and acidic residues" evidence="12">
    <location>
        <begin position="530"/>
        <end position="540"/>
    </location>
</feature>
<dbReference type="Gene3D" id="3.40.50.10980">
    <property type="entry name" value="Nibrin, BRCT2 domain"/>
    <property type="match status" value="1"/>
</dbReference>
<dbReference type="SMART" id="SM01348">
    <property type="entry name" value="Nbs1_C"/>
    <property type="match status" value="1"/>
</dbReference>
<evidence type="ECO:0000313" key="14">
    <source>
        <dbReference type="EMBL" id="NWW68056.1"/>
    </source>
</evidence>
<feature type="domain" description="FHA" evidence="13">
    <location>
        <begin position="21"/>
        <end position="80"/>
    </location>
</feature>
<dbReference type="GO" id="GO:0000723">
    <property type="term" value="P:telomere maintenance"/>
    <property type="evidence" value="ECO:0007669"/>
    <property type="project" value="InterPro"/>
</dbReference>
<dbReference type="GO" id="GO:0000781">
    <property type="term" value="C:chromosome, telomeric region"/>
    <property type="evidence" value="ECO:0007669"/>
    <property type="project" value="UniProtKB-SubCell"/>
</dbReference>
<keyword evidence="8" id="KW-0539">Nucleus</keyword>
<evidence type="ECO:0000256" key="9">
    <source>
        <dbReference type="ARBA" id="ARBA00023254"/>
    </source>
</evidence>
<feature type="compositionally biased region" description="Low complexity" evidence="12">
    <location>
        <begin position="400"/>
        <end position="411"/>
    </location>
</feature>
<dbReference type="PANTHER" id="PTHR12162">
    <property type="entry name" value="NIBRIN-RELATED"/>
    <property type="match status" value="1"/>
</dbReference>
<dbReference type="PANTHER" id="PTHR12162:SF0">
    <property type="entry name" value="NIBRIN"/>
    <property type="match status" value="1"/>
</dbReference>
<dbReference type="Gene3D" id="2.60.200.20">
    <property type="match status" value="1"/>
</dbReference>
<dbReference type="PIRSF" id="PIRSF011869">
    <property type="entry name" value="Nibrin_animal"/>
    <property type="match status" value="1"/>
</dbReference>
<dbReference type="SUPFAM" id="SSF49879">
    <property type="entry name" value="SMAD/FHA domain"/>
    <property type="match status" value="1"/>
</dbReference>
<dbReference type="FunFam" id="2.60.200.20:FF:000017">
    <property type="entry name" value="Nibrin"/>
    <property type="match status" value="1"/>
</dbReference>
<dbReference type="InterPro" id="IPR040227">
    <property type="entry name" value="Nibrin-rel"/>
</dbReference>
<name>A0A7K6Q2Y0_9CORV</name>
<dbReference type="FunFam" id="3.40.50.10980:FF:000001">
    <property type="entry name" value="Nibrin"/>
    <property type="match status" value="1"/>
</dbReference>
<evidence type="ECO:0000313" key="15">
    <source>
        <dbReference type="Proteomes" id="UP000542689"/>
    </source>
</evidence>
<evidence type="ECO:0000256" key="2">
    <source>
        <dbReference type="ARBA" id="ARBA00004574"/>
    </source>
</evidence>
<organism evidence="14 15">
    <name type="scientific">Ifrita kowaldi</name>
    <name type="common">blue-capped ifrita</name>
    <dbReference type="NCBI Taxonomy" id="461245"/>
    <lineage>
        <taxon>Eukaryota</taxon>
        <taxon>Metazoa</taxon>
        <taxon>Chordata</taxon>
        <taxon>Craniata</taxon>
        <taxon>Vertebrata</taxon>
        <taxon>Euteleostomi</taxon>
        <taxon>Archelosauria</taxon>
        <taxon>Archosauria</taxon>
        <taxon>Dinosauria</taxon>
        <taxon>Saurischia</taxon>
        <taxon>Theropoda</taxon>
        <taxon>Coelurosauria</taxon>
        <taxon>Aves</taxon>
        <taxon>Neognathae</taxon>
        <taxon>Neoaves</taxon>
        <taxon>Telluraves</taxon>
        <taxon>Australaves</taxon>
        <taxon>Passeriformes</taxon>
        <taxon>Corvoidea</taxon>
        <taxon>Cinclosomatidae</taxon>
        <taxon>Ifrita</taxon>
    </lineage>
</organism>
<dbReference type="Gene3D" id="3.40.50.10190">
    <property type="entry name" value="BRCT domain"/>
    <property type="match status" value="1"/>
</dbReference>
<feature type="non-terminal residue" evidence="14">
    <location>
        <position position="1"/>
    </location>
</feature>
<dbReference type="CDD" id="cd17741">
    <property type="entry name" value="BRCT_nibrin"/>
    <property type="match status" value="1"/>
</dbReference>
<reference evidence="14 15" key="1">
    <citation type="submission" date="2019-09" db="EMBL/GenBank/DDBJ databases">
        <title>Bird 10,000 Genomes (B10K) Project - Family phase.</title>
        <authorList>
            <person name="Zhang G."/>
        </authorList>
    </citation>
    <scope>NUCLEOTIDE SEQUENCE [LARGE SCALE GENOMIC DNA]</scope>
    <source>
        <strain evidence="14">B10K-DU-029-41</strain>
        <tissue evidence="14">Liver</tissue>
    </source>
</reference>
<feature type="non-terminal residue" evidence="14">
    <location>
        <position position="749"/>
    </location>
</feature>
<feature type="region of interest" description="Disordered" evidence="12">
    <location>
        <begin position="393"/>
        <end position="516"/>
    </location>
</feature>
<keyword evidence="5" id="KW-0227">DNA damage</keyword>
<keyword evidence="7" id="KW-0234">DNA repair</keyword>
<proteinExistence type="inferred from homology"/>
<evidence type="ECO:0000259" key="13">
    <source>
        <dbReference type="PROSITE" id="PS50006"/>
    </source>
</evidence>
<protein>
    <recommendedName>
        <fullName evidence="3">Nibrin</fullName>
    </recommendedName>
</protein>
<keyword evidence="4" id="KW-0158">Chromosome</keyword>
<keyword evidence="6" id="KW-0779">Telomere</keyword>
<dbReference type="Proteomes" id="UP000542689">
    <property type="component" value="Unassembled WGS sequence"/>
</dbReference>
<dbReference type="InterPro" id="IPR008984">
    <property type="entry name" value="SMAD_FHA_dom_sf"/>
</dbReference>
<dbReference type="Pfam" id="PF00533">
    <property type="entry name" value="BRCT"/>
    <property type="match status" value="1"/>
</dbReference>
<evidence type="ECO:0000256" key="3">
    <source>
        <dbReference type="ARBA" id="ARBA00020013"/>
    </source>
</evidence>
<dbReference type="SUPFAM" id="SSF52113">
    <property type="entry name" value="BRCT domain"/>
    <property type="match status" value="1"/>
</dbReference>
<dbReference type="Pfam" id="PF16508">
    <property type="entry name" value="NIBRIN_BRCT_II"/>
    <property type="match status" value="1"/>
</dbReference>
<dbReference type="GO" id="GO:0030870">
    <property type="term" value="C:Mre11 complex"/>
    <property type="evidence" value="ECO:0007669"/>
    <property type="project" value="InterPro"/>
</dbReference>
<feature type="compositionally biased region" description="Polar residues" evidence="12">
    <location>
        <begin position="416"/>
        <end position="429"/>
    </location>
</feature>
<dbReference type="InterPro" id="IPR000253">
    <property type="entry name" value="FHA_dom"/>
</dbReference>
<dbReference type="GO" id="GO:0007095">
    <property type="term" value="P:mitotic G2 DNA damage checkpoint signaling"/>
    <property type="evidence" value="ECO:0007669"/>
    <property type="project" value="InterPro"/>
</dbReference>
<dbReference type="InterPro" id="IPR013908">
    <property type="entry name" value="Nibrin_C"/>
</dbReference>
<keyword evidence="9" id="KW-0469">Meiosis</keyword>
<dbReference type="GO" id="GO:0051321">
    <property type="term" value="P:meiotic cell cycle"/>
    <property type="evidence" value="ECO:0007669"/>
    <property type="project" value="UniProtKB-KW"/>
</dbReference>
<gene>
    <name evidence="14" type="primary">Nbn</name>
    <name evidence="14" type="ORF">IFRKOW_R07175</name>
</gene>
<dbReference type="FunFam" id="3.40.50.10190:FF:000024">
    <property type="entry name" value="Nibrin"/>
    <property type="match status" value="1"/>
</dbReference>
<dbReference type="SMART" id="SM00240">
    <property type="entry name" value="FHA"/>
    <property type="match status" value="1"/>
</dbReference>
<accession>A0A7K6Q2Y0</accession>
<evidence type="ECO:0000256" key="8">
    <source>
        <dbReference type="ARBA" id="ARBA00023242"/>
    </source>
</evidence>
<feature type="region of interest" description="Disordered" evidence="12">
    <location>
        <begin position="730"/>
        <end position="749"/>
    </location>
</feature>
<evidence type="ECO:0000256" key="4">
    <source>
        <dbReference type="ARBA" id="ARBA00022454"/>
    </source>
</evidence>
<evidence type="ECO:0000256" key="1">
    <source>
        <dbReference type="ARBA" id="ARBA00004322"/>
    </source>
</evidence>
<dbReference type="GO" id="GO:0000724">
    <property type="term" value="P:double-strand break repair via homologous recombination"/>
    <property type="evidence" value="ECO:0007669"/>
    <property type="project" value="TreeGrafter"/>
</dbReference>
<keyword evidence="15" id="KW-1185">Reference proteome</keyword>
<feature type="compositionally biased region" description="Polar residues" evidence="12">
    <location>
        <begin position="483"/>
        <end position="500"/>
    </location>
</feature>
<dbReference type="GO" id="GO:0003684">
    <property type="term" value="F:damaged DNA binding"/>
    <property type="evidence" value="ECO:0007669"/>
    <property type="project" value="TreeGrafter"/>
</dbReference>
<sequence length="749" mass="82971">YFSVSCLFPGEPYRLLSGVEYVVGRKNCTILIQDDQSISRSHAVLTVSQPETSPSQSLSVPILTVRDTSKYGTFVNGSKLNGTSKSLQSGDRINFGVFESKFRVEYEPLVVCSSCLDVAQKTALNQAIQQLGGLVVNEWTEECTHLVMVSVKVTVKTICALICARPIIKPEFFSELIRAIQSRQQLPNHGSFYPPVDEPSIGTENLDLSEHHERKKIFSGKTFVFLTAKQHKKLSPAVILGGGEVKLMTEGRKEMPLLLSPEVCVVDVGLTNSQISGSDSNGNWTDSILTILESKNLRAVPEAEIGLAVIFMSTEKYCNPQKQPASKAVPESSPASAVVGRAISQSLAVDETIMPTAADSSTLYIADTEEQTCMEIENTSQVHRQRKMAFQDTTAIKKNSSTSGSVSAGTSIPRGNRTSGLSQRSQPVSPSKIAEADKPRESASRRQSNSITNYFQVAKKRDRSEEEEETSVPKLAKLEERSSPLSKCTESTTSSVCNSEAKQHQKKNNILDPNPNFAVEDMGIKLMRESGKLTSDRTDTKATSSENHAPKKRKELDDTSEDTEALEIVFSGDLDWEDQMADHDQEAQGNTRKKRCLEAKGSRIQEVNVNQREENKVLEEEELGSVLTSQMRSNIKQESPVLNHSKLQDDSSNLPSRLLLTEFRSLVVSHPRQNSHFTGNTSYGGKKNFKMFRKVTYPGAGQLPHIIGGSDLIAHHAKKNSELEDWLRQEMEEQNRHAREESLADELFR</sequence>
<dbReference type="GO" id="GO:0016605">
    <property type="term" value="C:PML body"/>
    <property type="evidence" value="ECO:0007669"/>
    <property type="project" value="UniProtKB-SubCell"/>
</dbReference>
<feature type="compositionally biased region" description="Polar residues" evidence="12">
    <location>
        <begin position="445"/>
        <end position="455"/>
    </location>
</feature>
<dbReference type="CDD" id="cd22667">
    <property type="entry name" value="FHA_NBN"/>
    <property type="match status" value="1"/>
</dbReference>
<feature type="compositionally biased region" description="Basic and acidic residues" evidence="12">
    <location>
        <begin position="434"/>
        <end position="444"/>
    </location>
</feature>
<dbReference type="EMBL" id="VZRS01014391">
    <property type="protein sequence ID" value="NWW68056.1"/>
    <property type="molecule type" value="Genomic_DNA"/>
</dbReference>
<dbReference type="AlphaFoldDB" id="A0A7K6Q2Y0"/>
<dbReference type="Pfam" id="PF00498">
    <property type="entry name" value="FHA"/>
    <property type="match status" value="1"/>
</dbReference>
<evidence type="ECO:0000256" key="11">
    <source>
        <dbReference type="ARBA" id="ARBA00044757"/>
    </source>
</evidence>
<evidence type="ECO:0000256" key="7">
    <source>
        <dbReference type="ARBA" id="ARBA00023204"/>
    </source>
</evidence>
<dbReference type="InterPro" id="IPR016592">
    <property type="entry name" value="Nibrin_met"/>
</dbReference>
<comment type="caution">
    <text evidence="14">The sequence shown here is derived from an EMBL/GenBank/DDBJ whole genome shotgun (WGS) entry which is preliminary data.</text>
</comment>
<feature type="region of interest" description="Disordered" evidence="12">
    <location>
        <begin position="530"/>
        <end position="563"/>
    </location>
</feature>
<dbReference type="InterPro" id="IPR043014">
    <property type="entry name" value="Nibrin_BRCT2_sf"/>
</dbReference>
<dbReference type="Pfam" id="PF08599">
    <property type="entry name" value="Nbs1_C"/>
    <property type="match status" value="1"/>
</dbReference>
<dbReference type="InterPro" id="IPR001357">
    <property type="entry name" value="BRCT_dom"/>
</dbReference>
<keyword evidence="10" id="KW-0131">Cell cycle</keyword>